<dbReference type="EMBL" id="JAAXOY010000104">
    <property type="protein sequence ID" value="NKY39134.1"/>
    <property type="molecule type" value="Genomic_DNA"/>
</dbReference>
<proteinExistence type="predicted"/>
<evidence type="ECO:0000313" key="2">
    <source>
        <dbReference type="Proteomes" id="UP000777774"/>
    </source>
</evidence>
<sequence>MVLRTRAPQEEVVVAFSGRDRPFGPDDVVLDLVVRLEAAHLSAETLVRTLEGSGLPEFLAGLAADFAGWDGARTWRSLDGDLTVSATFGSGGHVTLTWGLHHADVLGGRWRAAADTTVEAGAEMVALADAVALFLSPGRP</sequence>
<dbReference type="InterPro" id="IPR046196">
    <property type="entry name" value="DUF6228"/>
</dbReference>
<name>A0ABX1JXS1_9CELL</name>
<protein>
    <submittedName>
        <fullName evidence="1">Uncharacterized protein</fullName>
    </submittedName>
</protein>
<gene>
    <name evidence="1" type="ORF">HGA02_06165</name>
</gene>
<reference evidence="1 2" key="1">
    <citation type="submission" date="2020-04" db="EMBL/GenBank/DDBJ databases">
        <title>MicrobeNet Type strains.</title>
        <authorList>
            <person name="Nicholson A.C."/>
        </authorList>
    </citation>
    <scope>NUCLEOTIDE SEQUENCE [LARGE SCALE GENOMIC DNA]</scope>
    <source>
        <strain evidence="1 2">ATCC BAA-787</strain>
    </source>
</reference>
<keyword evidence="2" id="KW-1185">Reference proteome</keyword>
<dbReference type="Pfam" id="PF19739">
    <property type="entry name" value="DUF6228"/>
    <property type="match status" value="1"/>
</dbReference>
<evidence type="ECO:0000313" key="1">
    <source>
        <dbReference type="EMBL" id="NKY39134.1"/>
    </source>
</evidence>
<comment type="caution">
    <text evidence="1">The sequence shown here is derived from an EMBL/GenBank/DDBJ whole genome shotgun (WGS) entry which is preliminary data.</text>
</comment>
<dbReference type="Proteomes" id="UP000777774">
    <property type="component" value="Unassembled WGS sequence"/>
</dbReference>
<accession>A0ABX1JXS1</accession>
<organism evidence="1 2">
    <name type="scientific">Cellulomonas septica</name>
    <dbReference type="NCBI Taxonomy" id="285080"/>
    <lineage>
        <taxon>Bacteria</taxon>
        <taxon>Bacillati</taxon>
        <taxon>Actinomycetota</taxon>
        <taxon>Actinomycetes</taxon>
        <taxon>Micrococcales</taxon>
        <taxon>Cellulomonadaceae</taxon>
        <taxon>Cellulomonas</taxon>
    </lineage>
</organism>